<dbReference type="Gene3D" id="2.30.110.20">
    <property type="entry name" value="Hcp1-like"/>
    <property type="match status" value="1"/>
</dbReference>
<keyword evidence="2" id="KW-1185">Reference proteome</keyword>
<gene>
    <name evidence="1" type="ORF">BG55_02620</name>
</gene>
<dbReference type="PANTHER" id="PTHR36152:SF5">
    <property type="entry name" value="PROTEIN HCP1"/>
    <property type="match status" value="1"/>
</dbReference>
<dbReference type="AlphaFoldDB" id="A0A014MFM5"/>
<accession>A0A014MFM5</accession>
<name>A0A014MFM5_9GAMM</name>
<dbReference type="InterPro" id="IPR008514">
    <property type="entry name" value="T6SS_Hcp"/>
</dbReference>
<evidence type="ECO:0000313" key="2">
    <source>
        <dbReference type="Proteomes" id="UP000019918"/>
    </source>
</evidence>
<dbReference type="PATRIC" id="fig|69222.5.peg.550"/>
<reference evidence="1 2" key="1">
    <citation type="submission" date="2014-02" db="EMBL/GenBank/DDBJ databases">
        <title>Draft genome of Erwinia mallotivora strain BT-MARDI, a papaya dieback pathogen.</title>
        <authorList>
            <person name="Redzuan R."/>
            <person name="Abu Bakar N."/>
            <person name="Badrun R."/>
            <person name="Mohd Raih M.F."/>
            <person name="Rozano L."/>
            <person name="Mat Amin N."/>
        </authorList>
    </citation>
    <scope>NUCLEOTIDE SEQUENCE [LARGE SCALE GENOMIC DNA]</scope>
    <source>
        <strain evidence="1 2">BT-MARDI</strain>
    </source>
</reference>
<dbReference type="SUPFAM" id="SSF141452">
    <property type="entry name" value="Hcp1-like"/>
    <property type="match status" value="1"/>
</dbReference>
<dbReference type="OrthoDB" id="4865570at2"/>
<dbReference type="EMBL" id="JFHN01000020">
    <property type="protein sequence ID" value="EXU76909.1"/>
    <property type="molecule type" value="Genomic_DNA"/>
</dbReference>
<comment type="caution">
    <text evidence="1">The sequence shown here is derived from an EMBL/GenBank/DDBJ whole genome shotgun (WGS) entry which is preliminary data.</text>
</comment>
<organism evidence="1 2">
    <name type="scientific">Erwinia mallotivora</name>
    <dbReference type="NCBI Taxonomy" id="69222"/>
    <lineage>
        <taxon>Bacteria</taxon>
        <taxon>Pseudomonadati</taxon>
        <taxon>Pseudomonadota</taxon>
        <taxon>Gammaproteobacteria</taxon>
        <taxon>Enterobacterales</taxon>
        <taxon>Erwiniaceae</taxon>
        <taxon>Erwinia</taxon>
    </lineage>
</organism>
<sequence length="160" mass="17672">MAQDIFIKIDGIEGESQDSTFKGEIEVLNWDWSVSQTSNMHSGRGGGAGKCTVEDLNFEHYIDKSSPSLLQYCLTGKHIPEVILTVRKAGGSPLEYLRITLQKIIITAVHPVYYNTMRAPREAVRLAFSRVVIDYVLQNAQGSTAGTVSMGYDIKSNTTI</sequence>
<evidence type="ECO:0000313" key="1">
    <source>
        <dbReference type="EMBL" id="EXU76909.1"/>
    </source>
</evidence>
<dbReference type="Pfam" id="PF05638">
    <property type="entry name" value="T6SS_HCP"/>
    <property type="match status" value="1"/>
</dbReference>
<dbReference type="Proteomes" id="UP000019918">
    <property type="component" value="Unassembled WGS sequence"/>
</dbReference>
<dbReference type="STRING" id="69222.BG55_02620"/>
<protein>
    <submittedName>
        <fullName evidence="1">Hcp1 family type VI secretion system effector</fullName>
    </submittedName>
</protein>
<dbReference type="PANTHER" id="PTHR36152">
    <property type="entry name" value="CYTOPLASMIC PROTEIN-RELATED"/>
    <property type="match status" value="1"/>
</dbReference>
<dbReference type="InterPro" id="IPR036624">
    <property type="entry name" value="Hcp1-lik_sf"/>
</dbReference>
<proteinExistence type="predicted"/>
<dbReference type="RefSeq" id="WP_034934036.1">
    <property type="nucleotide sequence ID" value="NZ_JFHN01000020.1"/>
</dbReference>
<dbReference type="InterPro" id="IPR053165">
    <property type="entry name" value="HSI-I_assembly_Hcp1"/>
</dbReference>